<dbReference type="Proteomes" id="UP000750711">
    <property type="component" value="Unassembled WGS sequence"/>
</dbReference>
<keyword evidence="5" id="KW-1185">Reference proteome</keyword>
<dbReference type="InterPro" id="IPR002225">
    <property type="entry name" value="3Beta_OHSteriod_DH/Estase"/>
</dbReference>
<dbReference type="PANTHER" id="PTHR43245:SF51">
    <property type="entry name" value="SHORT CHAIN DEHYDROGENASE_REDUCTASE FAMILY 42E, MEMBER 2"/>
    <property type="match status" value="1"/>
</dbReference>
<keyword evidence="2" id="KW-0560">Oxidoreductase</keyword>
<dbReference type="Pfam" id="PF01073">
    <property type="entry name" value="3Beta_HSD"/>
    <property type="match status" value="1"/>
</dbReference>
<dbReference type="InterPro" id="IPR050177">
    <property type="entry name" value="Lipid_A_modif_metabolic_enz"/>
</dbReference>
<dbReference type="SUPFAM" id="SSF51735">
    <property type="entry name" value="NAD(P)-binding Rossmann-fold domains"/>
    <property type="match status" value="1"/>
</dbReference>
<organism evidence="4 5">
    <name type="scientific">Trichoglossum hirsutum</name>
    <dbReference type="NCBI Taxonomy" id="265104"/>
    <lineage>
        <taxon>Eukaryota</taxon>
        <taxon>Fungi</taxon>
        <taxon>Dikarya</taxon>
        <taxon>Ascomycota</taxon>
        <taxon>Pezizomycotina</taxon>
        <taxon>Geoglossomycetes</taxon>
        <taxon>Geoglossales</taxon>
        <taxon>Geoglossaceae</taxon>
        <taxon>Trichoglossum</taxon>
    </lineage>
</organism>
<dbReference type="GO" id="GO:0016616">
    <property type="term" value="F:oxidoreductase activity, acting on the CH-OH group of donors, NAD or NADP as acceptor"/>
    <property type="evidence" value="ECO:0007669"/>
    <property type="project" value="InterPro"/>
</dbReference>
<sequence>MLGHHIVSLLRERHPESLISVLDIRTTHNRHEGDGVMYFDGDITSRETVCSVLERARPEVVIHTASPTLMGGSKELFEKVNVGGTRCLLEASAEMGVKAFVYTSSASVVSDGVTDVINADERWPYVPRDLQTEIYSQSKADAEVLVLAANRKGGMLTTAIRPAGIFGEGDVQLVAPMFAAYKAGKTGFQLGDNNNLFDFTYVTNAAHAHLLAAVALLYACHNKIPTPDRRRVDGEAFFITNDQPAYFWDFPRAVWKAAGDTTGIDVKIISKGVGLAIATILEWLWWAAGKEPSLSRRQVKYSCMTRYYNIGKAKERLGYKPIVSLPDGVEKTVKARIYHFLALGYFAWTAR</sequence>
<evidence type="ECO:0000259" key="3">
    <source>
        <dbReference type="Pfam" id="PF01073"/>
    </source>
</evidence>
<dbReference type="EMBL" id="JAGHQM010000860">
    <property type="protein sequence ID" value="KAH0558390.1"/>
    <property type="molecule type" value="Genomic_DNA"/>
</dbReference>
<feature type="domain" description="3-beta hydroxysteroid dehydrogenase/isomerase" evidence="3">
    <location>
        <begin position="2"/>
        <end position="260"/>
    </location>
</feature>
<comment type="similarity">
    <text evidence="1">Belongs to the 3-beta-HSD family.</text>
</comment>
<comment type="caution">
    <text evidence="4">The sequence shown here is derived from an EMBL/GenBank/DDBJ whole genome shotgun (WGS) entry which is preliminary data.</text>
</comment>
<dbReference type="InterPro" id="IPR036291">
    <property type="entry name" value="NAD(P)-bd_dom_sf"/>
</dbReference>
<evidence type="ECO:0000256" key="1">
    <source>
        <dbReference type="ARBA" id="ARBA00009219"/>
    </source>
</evidence>
<protein>
    <recommendedName>
        <fullName evidence="3">3-beta hydroxysteroid dehydrogenase/isomerase domain-containing protein</fullName>
    </recommendedName>
</protein>
<dbReference type="AlphaFoldDB" id="A0A9P8LA64"/>
<evidence type="ECO:0000313" key="5">
    <source>
        <dbReference type="Proteomes" id="UP000750711"/>
    </source>
</evidence>
<dbReference type="GO" id="GO:0006694">
    <property type="term" value="P:steroid biosynthetic process"/>
    <property type="evidence" value="ECO:0007669"/>
    <property type="project" value="InterPro"/>
</dbReference>
<proteinExistence type="inferred from homology"/>
<evidence type="ECO:0000313" key="4">
    <source>
        <dbReference type="EMBL" id="KAH0558390.1"/>
    </source>
</evidence>
<dbReference type="Gene3D" id="3.40.50.720">
    <property type="entry name" value="NAD(P)-binding Rossmann-like Domain"/>
    <property type="match status" value="1"/>
</dbReference>
<reference evidence="4" key="1">
    <citation type="submission" date="2021-03" db="EMBL/GenBank/DDBJ databases">
        <title>Comparative genomics and phylogenomic investigation of the class Geoglossomycetes provide insights into ecological specialization and systematics.</title>
        <authorList>
            <person name="Melie T."/>
            <person name="Pirro S."/>
            <person name="Miller A.N."/>
            <person name="Quandt A."/>
        </authorList>
    </citation>
    <scope>NUCLEOTIDE SEQUENCE</scope>
    <source>
        <strain evidence="4">CAQ_001_2017</strain>
    </source>
</reference>
<evidence type="ECO:0000256" key="2">
    <source>
        <dbReference type="ARBA" id="ARBA00023002"/>
    </source>
</evidence>
<accession>A0A9P8LA64</accession>
<name>A0A9P8LA64_9PEZI</name>
<dbReference type="PANTHER" id="PTHR43245">
    <property type="entry name" value="BIFUNCTIONAL POLYMYXIN RESISTANCE PROTEIN ARNA"/>
    <property type="match status" value="1"/>
</dbReference>
<gene>
    <name evidence="4" type="ORF">GP486_004949</name>
</gene>